<reference evidence="2" key="1">
    <citation type="journal article" date="2019" name="Int. J. Syst. Evol. Microbiol.">
        <title>The Global Catalogue of Microorganisms (GCM) 10K type strain sequencing project: providing services to taxonomists for standard genome sequencing and annotation.</title>
        <authorList>
            <consortium name="The Broad Institute Genomics Platform"/>
            <consortium name="The Broad Institute Genome Sequencing Center for Infectious Disease"/>
            <person name="Wu L."/>
            <person name="Ma J."/>
        </authorList>
    </citation>
    <scope>NUCLEOTIDE SEQUENCE [LARGE SCALE GENOMIC DNA]</scope>
    <source>
        <strain evidence="2">JCM 30742</strain>
    </source>
</reference>
<dbReference type="Proteomes" id="UP001500752">
    <property type="component" value="Unassembled WGS sequence"/>
</dbReference>
<evidence type="ECO:0008006" key="3">
    <source>
        <dbReference type="Google" id="ProtNLM"/>
    </source>
</evidence>
<gene>
    <name evidence="1" type="ORF">GCM10023081_42720</name>
</gene>
<accession>A0ABP7DAS7</accession>
<evidence type="ECO:0000313" key="2">
    <source>
        <dbReference type="Proteomes" id="UP001500752"/>
    </source>
</evidence>
<protein>
    <recommendedName>
        <fullName evidence="3">Lysophospholipase</fullName>
    </recommendedName>
</protein>
<comment type="caution">
    <text evidence="1">The sequence shown here is derived from an EMBL/GenBank/DDBJ whole genome shotgun (WGS) entry which is preliminary data.</text>
</comment>
<sequence>MTSSTDSFTTTDVRTASWDVAAGATARGTLVLLTGRGEHPGAYARFGKRIAFDGYRVHVVDTADQDAAATLASALLASSDSAKPRVLAGSDTGAALALSLASGAAEADAVVLAALPLGGAASALADDEVRSACPLHRQVLAQEENLDAGALAAGLAPAAVPRAEDIPVPVLAFHGEEDAVVPVGAARTWAAGLPHGTLVTTAGGLRDAFNDKQHRSVAARIVLFLEELGTGPTVLVEN</sequence>
<dbReference type="RefSeq" id="WP_345154104.1">
    <property type="nucleotide sequence ID" value="NZ_BAABEO010000034.1"/>
</dbReference>
<proteinExistence type="predicted"/>
<evidence type="ECO:0000313" key="1">
    <source>
        <dbReference type="EMBL" id="GAA3701745.1"/>
    </source>
</evidence>
<name>A0ABP7DAS7_9MICC</name>
<dbReference type="SUPFAM" id="SSF53474">
    <property type="entry name" value="alpha/beta-Hydrolases"/>
    <property type="match status" value="1"/>
</dbReference>
<dbReference type="InterPro" id="IPR029058">
    <property type="entry name" value="AB_hydrolase_fold"/>
</dbReference>
<dbReference type="EMBL" id="BAABEO010000034">
    <property type="protein sequence ID" value="GAA3701745.1"/>
    <property type="molecule type" value="Genomic_DNA"/>
</dbReference>
<dbReference type="Gene3D" id="3.40.50.1820">
    <property type="entry name" value="alpha/beta hydrolase"/>
    <property type="match status" value="1"/>
</dbReference>
<organism evidence="1 2">
    <name type="scientific">Arthrobacter ginkgonis</name>
    <dbReference type="NCBI Taxonomy" id="1630594"/>
    <lineage>
        <taxon>Bacteria</taxon>
        <taxon>Bacillati</taxon>
        <taxon>Actinomycetota</taxon>
        <taxon>Actinomycetes</taxon>
        <taxon>Micrococcales</taxon>
        <taxon>Micrococcaceae</taxon>
        <taxon>Arthrobacter</taxon>
    </lineage>
</organism>
<keyword evidence="2" id="KW-1185">Reference proteome</keyword>